<dbReference type="Pfam" id="PF25023">
    <property type="entry name" value="TEN_YD-shell"/>
    <property type="match status" value="1"/>
</dbReference>
<dbReference type="Proteomes" id="UP000249614">
    <property type="component" value="Unassembled WGS sequence"/>
</dbReference>
<evidence type="ECO:0000256" key="1">
    <source>
        <dbReference type="ARBA" id="ARBA00022737"/>
    </source>
</evidence>
<comment type="caution">
    <text evidence="4">The sequence shown here is derived from an EMBL/GenBank/DDBJ whole genome shotgun (WGS) entry which is preliminary data.</text>
</comment>
<dbReference type="Pfam" id="PF05593">
    <property type="entry name" value="RHS_repeat"/>
    <property type="match status" value="1"/>
</dbReference>
<dbReference type="PANTHER" id="PTHR32305:SF15">
    <property type="entry name" value="PROTEIN RHSA-RELATED"/>
    <property type="match status" value="1"/>
</dbReference>
<evidence type="ECO:0000259" key="3">
    <source>
        <dbReference type="Pfam" id="PF25023"/>
    </source>
</evidence>
<dbReference type="AlphaFoldDB" id="A0A2W6I469"/>
<dbReference type="NCBIfam" id="TIGR01643">
    <property type="entry name" value="YD_repeat_2x"/>
    <property type="match status" value="1"/>
</dbReference>
<evidence type="ECO:0000256" key="2">
    <source>
        <dbReference type="SAM" id="SignalP"/>
    </source>
</evidence>
<dbReference type="PANTHER" id="PTHR32305">
    <property type="match status" value="1"/>
</dbReference>
<dbReference type="InterPro" id="IPR031325">
    <property type="entry name" value="RHS_repeat"/>
</dbReference>
<proteinExistence type="predicted"/>
<evidence type="ECO:0000313" key="5">
    <source>
        <dbReference type="Proteomes" id="UP000249614"/>
    </source>
</evidence>
<dbReference type="InterPro" id="IPR056823">
    <property type="entry name" value="TEN-like_YD-shell"/>
</dbReference>
<feature type="domain" description="Teneurin-like YD-shell" evidence="3">
    <location>
        <begin position="394"/>
        <end position="711"/>
    </location>
</feature>
<organism evidence="4 5">
    <name type="scientific">Stenotrophomonas maltophilia</name>
    <name type="common">Pseudomonas maltophilia</name>
    <name type="synonym">Xanthomonas maltophilia</name>
    <dbReference type="NCBI Taxonomy" id="40324"/>
    <lineage>
        <taxon>Bacteria</taxon>
        <taxon>Pseudomonadati</taxon>
        <taxon>Pseudomonadota</taxon>
        <taxon>Gammaproteobacteria</taxon>
        <taxon>Lysobacterales</taxon>
        <taxon>Lysobacteraceae</taxon>
        <taxon>Stenotrophomonas</taxon>
        <taxon>Stenotrophomonas maltophilia group</taxon>
    </lineage>
</organism>
<gene>
    <name evidence="4" type="ORF">A7X83_12330</name>
</gene>
<dbReference type="InterPro" id="IPR006530">
    <property type="entry name" value="YD"/>
</dbReference>
<protein>
    <submittedName>
        <fullName evidence="4">Type IV secretion protein Rhs</fullName>
    </submittedName>
</protein>
<keyword evidence="2" id="KW-0732">Signal</keyword>
<sequence length="842" mass="90796">MRRVNALSAMMLLGTFVGSAGAQSYSKTNVITYHDDLSRWVLGQVRTSVNQDTGRIESQVDYDPATAKPQRIYAFGQLQQTIHYNGDGTVRAVVDGRGNTVSLSGWKRGIPGNIQYADGSSQSAGVDDNGWIRWITDGRGNTTRYDYDAMGRMSLVDYPDGDTVDWASTTTQFAQVGGAEYGIPAGHWRQTVSTGNARKVTYYDALWRPLLVREYDAGNEAGTQRASVTAYDTEGRVTFQSYPVAGVGAVQDAGTGVRTTYDALGRVVQVSQDSEIGALVSRTEYLPGRRVRTTNARGIPTVVTYTGADAAKLDWPVRIELAEGAVLDIPRDVFGKPTSITRRAGNGSVTSTRRYVYDAAQRLCKTIEPETGATVFDYDAASNPVGSAQGLDLSDAGNCNQDVAAASGRRVVRSYDARNRLASLQFPDGNGNQRWSYWPDGLVKQVTTLNAGVETHNSYAYNRRGMLIGEVQSPTDGEALAMGYAYDALGNLSAHRYPSGNVVAYAPNALGQAGQAGSYAVGVGYYPNGAIRQFTYGNGIVHTMVQNARQLPDVSQDALGATRILSDGYDYDAVGNVVAITDGATGRNQRGNRNLGYDALDRLVSASSPMFGSASYSYDALDNLTRVTILGRDHHYCYDNAWRLTNVKVNGCGGATVVGLAYDAQGNLRAKNGQQFAFDFGNRLRTAAGSESYRYDADGRRTQTDSSLGRITSMYDHAGVLRYQASEREDKRTDYITLGGSLVAKAAVPMRHSPAAKDFVGWSPVASAVRYVVEESVDGVTWTTVYEGNAANWTSAARPATSYAYRVLACGATGSCTPVPDVSHVQRPQGDIVPLLYQLLLG</sequence>
<evidence type="ECO:0000313" key="4">
    <source>
        <dbReference type="EMBL" id="PZS89874.1"/>
    </source>
</evidence>
<name>A0A2W6I469_STEMA</name>
<feature type="signal peptide" evidence="2">
    <location>
        <begin position="1"/>
        <end position="22"/>
    </location>
</feature>
<accession>A0A2W6I469</accession>
<dbReference type="RefSeq" id="WP_111113060.1">
    <property type="nucleotide sequence ID" value="NZ_LXXM01000192.1"/>
</dbReference>
<reference evidence="4 5" key="1">
    <citation type="submission" date="2016-05" db="EMBL/GenBank/DDBJ databases">
        <authorList>
            <person name="Lavstsen T."/>
            <person name="Jespersen J.S."/>
        </authorList>
    </citation>
    <scope>NUCLEOTIDE SEQUENCE [LARGE SCALE GENOMIC DNA]</scope>
    <source>
        <strain evidence="4 5">SM-5815</strain>
    </source>
</reference>
<dbReference type="Gene3D" id="2.180.10.10">
    <property type="entry name" value="RHS repeat-associated core"/>
    <property type="match status" value="1"/>
</dbReference>
<dbReference type="InterPro" id="IPR050708">
    <property type="entry name" value="T6SS_VgrG/RHS"/>
</dbReference>
<feature type="chain" id="PRO_5015930249" evidence="2">
    <location>
        <begin position="23"/>
        <end position="842"/>
    </location>
</feature>
<keyword evidence="1" id="KW-0677">Repeat</keyword>
<dbReference type="EMBL" id="LXXM01000192">
    <property type="protein sequence ID" value="PZS89874.1"/>
    <property type="molecule type" value="Genomic_DNA"/>
</dbReference>